<evidence type="ECO:0000256" key="4">
    <source>
        <dbReference type="ARBA" id="ARBA00022989"/>
    </source>
</evidence>
<feature type="transmembrane region" description="Helical" evidence="6">
    <location>
        <begin position="94"/>
        <end position="113"/>
    </location>
</feature>
<dbReference type="Proteomes" id="UP000469523">
    <property type="component" value="Unassembled WGS sequence"/>
</dbReference>
<evidence type="ECO:0000313" key="8">
    <source>
        <dbReference type="Proteomes" id="UP000469523"/>
    </source>
</evidence>
<keyword evidence="5 6" id="KW-0472">Membrane</keyword>
<name>A0A6N7XXM7_9FIRM</name>
<feature type="transmembrane region" description="Helical" evidence="6">
    <location>
        <begin position="342"/>
        <end position="367"/>
    </location>
</feature>
<dbReference type="GO" id="GO:0008360">
    <property type="term" value="P:regulation of cell shape"/>
    <property type="evidence" value="ECO:0007669"/>
    <property type="project" value="UniProtKB-KW"/>
</dbReference>
<feature type="transmembrane region" description="Helical" evidence="6">
    <location>
        <begin position="65"/>
        <end position="82"/>
    </location>
</feature>
<dbReference type="Pfam" id="PF01098">
    <property type="entry name" value="FTSW_RODA_SPOVE"/>
    <property type="match status" value="1"/>
</dbReference>
<comment type="caution">
    <text evidence="7">The sequence shown here is derived from an EMBL/GenBank/DDBJ whole genome shotgun (WGS) entry which is preliminary data.</text>
</comment>
<accession>A0A6N7XXM7</accession>
<dbReference type="PANTHER" id="PTHR30474">
    <property type="entry name" value="CELL CYCLE PROTEIN"/>
    <property type="match status" value="1"/>
</dbReference>
<dbReference type="InterPro" id="IPR001182">
    <property type="entry name" value="FtsW/RodA"/>
</dbReference>
<evidence type="ECO:0000256" key="5">
    <source>
        <dbReference type="ARBA" id="ARBA00023136"/>
    </source>
</evidence>
<evidence type="ECO:0000313" key="7">
    <source>
        <dbReference type="EMBL" id="MSU02203.1"/>
    </source>
</evidence>
<gene>
    <name evidence="7" type="ORF">FYJ83_12040</name>
</gene>
<feature type="transmembrane region" description="Helical" evidence="6">
    <location>
        <begin position="184"/>
        <end position="201"/>
    </location>
</feature>
<dbReference type="PANTHER" id="PTHR30474:SF3">
    <property type="entry name" value="PEPTIDOGLYCAN GLYCOSYLTRANSFERASE RODA"/>
    <property type="match status" value="1"/>
</dbReference>
<dbReference type="AlphaFoldDB" id="A0A6N7XXM7"/>
<feature type="transmembrane region" description="Helical" evidence="6">
    <location>
        <begin position="144"/>
        <end position="172"/>
    </location>
</feature>
<feature type="transmembrane region" description="Helical" evidence="6">
    <location>
        <begin position="207"/>
        <end position="223"/>
    </location>
</feature>
<keyword evidence="4 6" id="KW-1133">Transmembrane helix</keyword>
<evidence type="ECO:0000256" key="3">
    <source>
        <dbReference type="ARBA" id="ARBA00022960"/>
    </source>
</evidence>
<dbReference type="GO" id="GO:0015648">
    <property type="term" value="F:lipid-linked peptidoglycan transporter activity"/>
    <property type="evidence" value="ECO:0007669"/>
    <property type="project" value="TreeGrafter"/>
</dbReference>
<feature type="transmembrane region" description="Helical" evidence="6">
    <location>
        <begin position="379"/>
        <end position="397"/>
    </location>
</feature>
<sequence>MSKKGIRPKSPRNLLFVFEILALLLLFVYEGDKIDRLTLGTGIGLVIIIYLSNYILTKISYGDNYIFLIVTMLISIGIVMIYRIDSSLGIKQLIWLSIGIFLFFLTYFILKYIRGWKNFIYLYIIASYILFFITFVFGSRKGGAINWVSFGGIAFQPAEITKLLVIFILASYYSDTSRWKELKYGPYYLMGIIYSFILLLFLQRDLGTALVFYGIFIMIQFIYEEDRKLVLYNIGLFAIGGILGYTLFDHVKIRFQAWLNPWKYIERQGYQITQSLFAIAEGGFFGRGLGLGYPDFIPVVYTDFIFSAICEEMGVFTGIGIIMLFMILVYRGFKIAISQESLFYKILALGISILFGIQSFIILGGVLKMIPLTGLTLPFVSYGGSSILSSFIALGVLQICSEEIKIKEEFDEQRD</sequence>
<evidence type="ECO:0000256" key="2">
    <source>
        <dbReference type="ARBA" id="ARBA00022692"/>
    </source>
</evidence>
<feature type="transmembrane region" description="Helical" evidence="6">
    <location>
        <begin position="230"/>
        <end position="248"/>
    </location>
</feature>
<dbReference type="GO" id="GO:0005886">
    <property type="term" value="C:plasma membrane"/>
    <property type="evidence" value="ECO:0007669"/>
    <property type="project" value="TreeGrafter"/>
</dbReference>
<proteinExistence type="predicted"/>
<organism evidence="7 8">
    <name type="scientific">Tissierella pigra</name>
    <dbReference type="NCBI Taxonomy" id="2607614"/>
    <lineage>
        <taxon>Bacteria</taxon>
        <taxon>Bacillati</taxon>
        <taxon>Bacillota</taxon>
        <taxon>Tissierellia</taxon>
        <taxon>Tissierellales</taxon>
        <taxon>Tissierellaceae</taxon>
        <taxon>Tissierella</taxon>
    </lineage>
</organism>
<dbReference type="RefSeq" id="WP_154440852.1">
    <property type="nucleotide sequence ID" value="NZ_JAHLPJ010000001.1"/>
</dbReference>
<dbReference type="EMBL" id="VUNQ01000026">
    <property type="protein sequence ID" value="MSU02203.1"/>
    <property type="molecule type" value="Genomic_DNA"/>
</dbReference>
<protein>
    <submittedName>
        <fullName evidence="7">FtsW/RodA/SpoVE family cell cycle protein</fullName>
    </submittedName>
</protein>
<keyword evidence="3" id="KW-0133">Cell shape</keyword>
<comment type="subcellular location">
    <subcellularLocation>
        <location evidence="1">Membrane</location>
        <topology evidence="1">Multi-pass membrane protein</topology>
    </subcellularLocation>
</comment>
<dbReference type="GO" id="GO:0051301">
    <property type="term" value="P:cell division"/>
    <property type="evidence" value="ECO:0007669"/>
    <property type="project" value="InterPro"/>
</dbReference>
<reference evidence="7 8" key="1">
    <citation type="submission" date="2019-09" db="EMBL/GenBank/DDBJ databases">
        <title>In-depth cultivation of the pig gut microbiome towards novel bacterial diversity and tailored functional studies.</title>
        <authorList>
            <person name="Wylensek D."/>
            <person name="Hitch T.C.A."/>
            <person name="Clavel T."/>
        </authorList>
    </citation>
    <scope>NUCLEOTIDE SEQUENCE [LARGE SCALE GENOMIC DNA]</scope>
    <source>
        <strain evidence="7 8">WCA3-693-APC-4?</strain>
    </source>
</reference>
<keyword evidence="2 6" id="KW-0812">Transmembrane</keyword>
<feature type="transmembrane region" description="Helical" evidence="6">
    <location>
        <begin position="37"/>
        <end position="56"/>
    </location>
</feature>
<feature type="transmembrane region" description="Helical" evidence="6">
    <location>
        <begin position="120"/>
        <end position="138"/>
    </location>
</feature>
<feature type="transmembrane region" description="Helical" evidence="6">
    <location>
        <begin position="12"/>
        <end position="31"/>
    </location>
</feature>
<evidence type="ECO:0000256" key="1">
    <source>
        <dbReference type="ARBA" id="ARBA00004141"/>
    </source>
</evidence>
<evidence type="ECO:0000256" key="6">
    <source>
        <dbReference type="SAM" id="Phobius"/>
    </source>
</evidence>
<dbReference type="GO" id="GO:0032153">
    <property type="term" value="C:cell division site"/>
    <property type="evidence" value="ECO:0007669"/>
    <property type="project" value="TreeGrafter"/>
</dbReference>
<keyword evidence="8" id="KW-1185">Reference proteome</keyword>
<feature type="transmembrane region" description="Helical" evidence="6">
    <location>
        <begin position="304"/>
        <end position="330"/>
    </location>
</feature>